<dbReference type="InterPro" id="IPR011010">
    <property type="entry name" value="DNA_brk_join_enz"/>
</dbReference>
<dbReference type="SUPFAM" id="SSF56349">
    <property type="entry name" value="DNA breaking-rejoining enzymes"/>
    <property type="match status" value="1"/>
</dbReference>
<dbReference type="InterPro" id="IPR010998">
    <property type="entry name" value="Integrase_recombinase_N"/>
</dbReference>
<evidence type="ECO:0000313" key="3">
    <source>
        <dbReference type="EMBL" id="GAH35113.1"/>
    </source>
</evidence>
<sequence length="134" mass="15751">MEWAWSSKPASALREQQRLRKIQAFFKGLEITFLDDITPYHIEKFKFKLNEGKLSKATVNRYLQILRGLFYKAIEWEVYHKANPLRKVRFYKEVSPSEALTDAQVKKVMQAAREISDNPHSPLQRAFYDICALA</sequence>
<evidence type="ECO:0000256" key="1">
    <source>
        <dbReference type="ARBA" id="ARBA00023125"/>
    </source>
</evidence>
<dbReference type="Pfam" id="PF24624">
    <property type="entry name" value="Int_N"/>
    <property type="match status" value="1"/>
</dbReference>
<feature type="domain" description="Core-binding (CB)" evidence="2">
    <location>
        <begin position="1"/>
        <end position="74"/>
    </location>
</feature>
<keyword evidence="1" id="KW-0238">DNA-binding</keyword>
<dbReference type="InterPro" id="IPR057084">
    <property type="entry name" value="Int_N"/>
</dbReference>
<dbReference type="EMBL" id="BARU01011943">
    <property type="protein sequence ID" value="GAH35113.1"/>
    <property type="molecule type" value="Genomic_DNA"/>
</dbReference>
<dbReference type="Gene3D" id="1.10.150.130">
    <property type="match status" value="1"/>
</dbReference>
<dbReference type="GO" id="GO:0003677">
    <property type="term" value="F:DNA binding"/>
    <property type="evidence" value="ECO:0007669"/>
    <property type="project" value="UniProtKB-KW"/>
</dbReference>
<reference evidence="3" key="1">
    <citation type="journal article" date="2014" name="Front. Microbiol.">
        <title>High frequency of phylogenetically diverse reductive dehalogenase-homologous genes in deep subseafloor sedimentary metagenomes.</title>
        <authorList>
            <person name="Kawai M."/>
            <person name="Futagami T."/>
            <person name="Toyoda A."/>
            <person name="Takaki Y."/>
            <person name="Nishi S."/>
            <person name="Hori S."/>
            <person name="Arai W."/>
            <person name="Tsubouchi T."/>
            <person name="Morono Y."/>
            <person name="Uchiyama I."/>
            <person name="Ito T."/>
            <person name="Fujiyama A."/>
            <person name="Inagaki F."/>
            <person name="Takami H."/>
        </authorList>
    </citation>
    <scope>NUCLEOTIDE SEQUENCE</scope>
    <source>
        <strain evidence="3">Expedition CK06-06</strain>
    </source>
</reference>
<feature type="non-terminal residue" evidence="3">
    <location>
        <position position="134"/>
    </location>
</feature>
<dbReference type="AlphaFoldDB" id="X1GQ31"/>
<proteinExistence type="predicted"/>
<dbReference type="InterPro" id="IPR044068">
    <property type="entry name" value="CB"/>
</dbReference>
<gene>
    <name evidence="3" type="ORF">S03H2_22241</name>
</gene>
<name>X1GQ31_9ZZZZ</name>
<evidence type="ECO:0000259" key="2">
    <source>
        <dbReference type="PROSITE" id="PS51900"/>
    </source>
</evidence>
<protein>
    <recommendedName>
        <fullName evidence="2">Core-binding (CB) domain-containing protein</fullName>
    </recommendedName>
</protein>
<dbReference type="PROSITE" id="PS51900">
    <property type="entry name" value="CB"/>
    <property type="match status" value="1"/>
</dbReference>
<accession>X1GQ31</accession>
<organism evidence="3">
    <name type="scientific">marine sediment metagenome</name>
    <dbReference type="NCBI Taxonomy" id="412755"/>
    <lineage>
        <taxon>unclassified sequences</taxon>
        <taxon>metagenomes</taxon>
        <taxon>ecological metagenomes</taxon>
    </lineage>
</organism>
<comment type="caution">
    <text evidence="3">The sequence shown here is derived from an EMBL/GenBank/DDBJ whole genome shotgun (WGS) entry which is preliminary data.</text>
</comment>